<dbReference type="GO" id="GO:0030246">
    <property type="term" value="F:carbohydrate binding"/>
    <property type="evidence" value="ECO:0007669"/>
    <property type="project" value="UniProtKB-KW"/>
</dbReference>
<keyword evidence="2" id="KW-0472">Membrane</keyword>
<protein>
    <submittedName>
        <fullName evidence="5">C-type lectin domain family 4 member D</fullName>
    </submittedName>
</protein>
<dbReference type="FunCoup" id="A0A6P3V8J3">
    <property type="interactions" value="436"/>
</dbReference>
<name>A0A6P3V8J3_OCTDE</name>
<keyword evidence="2" id="KW-1133">Transmembrane helix</keyword>
<dbReference type="OrthoDB" id="6133475at2759"/>
<dbReference type="SUPFAM" id="SSF56436">
    <property type="entry name" value="C-type lectin-like"/>
    <property type="match status" value="1"/>
</dbReference>
<evidence type="ECO:0000259" key="3">
    <source>
        <dbReference type="PROSITE" id="PS50041"/>
    </source>
</evidence>
<evidence type="ECO:0000256" key="1">
    <source>
        <dbReference type="ARBA" id="ARBA00022734"/>
    </source>
</evidence>
<reference evidence="5" key="1">
    <citation type="submission" date="2025-08" db="UniProtKB">
        <authorList>
            <consortium name="RefSeq"/>
        </authorList>
    </citation>
    <scope>IDENTIFICATION</scope>
</reference>
<evidence type="ECO:0000313" key="4">
    <source>
        <dbReference type="Proteomes" id="UP000515203"/>
    </source>
</evidence>
<dbReference type="PANTHER" id="PTHR22803">
    <property type="entry name" value="MANNOSE, PHOSPHOLIPASE, LECTIN RECEPTOR RELATED"/>
    <property type="match status" value="1"/>
</dbReference>
<keyword evidence="2" id="KW-0812">Transmembrane</keyword>
<keyword evidence="1" id="KW-0430">Lectin</keyword>
<feature type="transmembrane region" description="Helical" evidence="2">
    <location>
        <begin position="20"/>
        <end position="43"/>
    </location>
</feature>
<organism evidence="4 5">
    <name type="scientific">Octodon degus</name>
    <name type="common">Degu</name>
    <name type="synonym">Sciurus degus</name>
    <dbReference type="NCBI Taxonomy" id="10160"/>
    <lineage>
        <taxon>Eukaryota</taxon>
        <taxon>Metazoa</taxon>
        <taxon>Chordata</taxon>
        <taxon>Craniata</taxon>
        <taxon>Vertebrata</taxon>
        <taxon>Euteleostomi</taxon>
        <taxon>Mammalia</taxon>
        <taxon>Eutheria</taxon>
        <taxon>Euarchontoglires</taxon>
        <taxon>Glires</taxon>
        <taxon>Rodentia</taxon>
        <taxon>Hystricomorpha</taxon>
        <taxon>Octodontidae</taxon>
        <taxon>Octodon</taxon>
    </lineage>
</organism>
<dbReference type="RefSeq" id="XP_012368365.1">
    <property type="nucleotide sequence ID" value="XM_012512911.1"/>
</dbReference>
<dbReference type="InterPro" id="IPR016186">
    <property type="entry name" value="C-type_lectin-like/link_sf"/>
</dbReference>
<gene>
    <name evidence="5" type="primary">LOC101575819</name>
</gene>
<dbReference type="PROSITE" id="PS50041">
    <property type="entry name" value="C_TYPE_LECTIN_2"/>
    <property type="match status" value="1"/>
</dbReference>
<dbReference type="GeneID" id="101575819"/>
<dbReference type="AlphaFoldDB" id="A0A6P3V8J3"/>
<dbReference type="InterPro" id="IPR001304">
    <property type="entry name" value="C-type_lectin-like"/>
</dbReference>
<dbReference type="InParanoid" id="A0A6P3V8J3"/>
<evidence type="ECO:0000256" key="2">
    <source>
        <dbReference type="SAM" id="Phobius"/>
    </source>
</evidence>
<keyword evidence="4" id="KW-1185">Reference proteome</keyword>
<accession>A0A6P3V8J3</accession>
<dbReference type="Gene3D" id="3.10.100.10">
    <property type="entry name" value="Mannose-Binding Protein A, subunit A"/>
    <property type="match status" value="1"/>
</dbReference>
<feature type="domain" description="C-type lectin" evidence="3">
    <location>
        <begin position="52"/>
        <end position="158"/>
    </location>
</feature>
<sequence length="173" mass="19679">MDDNPFIFPFILMQGCQHSLMIPWLVAVVSISVLGACFIANCLGCPDGWRVFQSNYYFPFHDNKTWAESERNCSGMGAHLASILSEAEQNFTTKILNELFSYFLGLKSENGRGQWHWTDQTPFNPHMGQRDFTVLVKDGVRWDWSDFPCTLKTSRICKIPGTVLTQKSTKSPS</sequence>
<dbReference type="InterPro" id="IPR050111">
    <property type="entry name" value="C-type_lectin/snaclec_domain"/>
</dbReference>
<dbReference type="InterPro" id="IPR016187">
    <property type="entry name" value="CTDL_fold"/>
</dbReference>
<proteinExistence type="predicted"/>
<evidence type="ECO:0000313" key="5">
    <source>
        <dbReference type="RefSeq" id="XP_012368365.1"/>
    </source>
</evidence>
<dbReference type="Proteomes" id="UP000515203">
    <property type="component" value="Unplaced"/>
</dbReference>
<dbReference type="SMART" id="SM00034">
    <property type="entry name" value="CLECT"/>
    <property type="match status" value="1"/>
</dbReference>
<dbReference type="Pfam" id="PF00059">
    <property type="entry name" value="Lectin_C"/>
    <property type="match status" value="1"/>
</dbReference>